<dbReference type="SMART" id="SM00256">
    <property type="entry name" value="FBOX"/>
    <property type="match status" value="1"/>
</dbReference>
<evidence type="ECO:0000259" key="1">
    <source>
        <dbReference type="PROSITE" id="PS50181"/>
    </source>
</evidence>
<dbReference type="InterPro" id="IPR013187">
    <property type="entry name" value="F-box-assoc_dom_typ3"/>
</dbReference>
<dbReference type="AlphaFoldDB" id="A0A2U1Q1X6"/>
<dbReference type="InterPro" id="IPR001810">
    <property type="entry name" value="F-box_dom"/>
</dbReference>
<dbReference type="Pfam" id="PF00646">
    <property type="entry name" value="F-box"/>
    <property type="match status" value="1"/>
</dbReference>
<dbReference type="EMBL" id="PKPP01000504">
    <property type="protein sequence ID" value="PWA91953.1"/>
    <property type="molecule type" value="Genomic_DNA"/>
</dbReference>
<reference evidence="2 3" key="1">
    <citation type="journal article" date="2018" name="Mol. Plant">
        <title>The genome of Artemisia annua provides insight into the evolution of Asteraceae family and artemisinin biosynthesis.</title>
        <authorList>
            <person name="Shen Q."/>
            <person name="Zhang L."/>
            <person name="Liao Z."/>
            <person name="Wang S."/>
            <person name="Yan T."/>
            <person name="Shi P."/>
            <person name="Liu M."/>
            <person name="Fu X."/>
            <person name="Pan Q."/>
            <person name="Wang Y."/>
            <person name="Lv Z."/>
            <person name="Lu X."/>
            <person name="Zhang F."/>
            <person name="Jiang W."/>
            <person name="Ma Y."/>
            <person name="Chen M."/>
            <person name="Hao X."/>
            <person name="Li L."/>
            <person name="Tang Y."/>
            <person name="Lv G."/>
            <person name="Zhou Y."/>
            <person name="Sun X."/>
            <person name="Brodelius P.E."/>
            <person name="Rose J.K.C."/>
            <person name="Tang K."/>
        </authorList>
    </citation>
    <scope>NUCLEOTIDE SEQUENCE [LARGE SCALE GENOMIC DNA]</scope>
    <source>
        <strain evidence="3">cv. Huhao1</strain>
        <tissue evidence="2">Leaf</tissue>
    </source>
</reference>
<feature type="domain" description="F-box" evidence="1">
    <location>
        <begin position="1"/>
        <end position="44"/>
    </location>
</feature>
<accession>A0A2U1Q1X6</accession>
<dbReference type="InterPro" id="IPR036047">
    <property type="entry name" value="F-box-like_dom_sf"/>
</dbReference>
<dbReference type="PANTHER" id="PTHR31111:SF136">
    <property type="entry name" value="F-BOX ASSOCIATED DOMAIN-CONTAINING PROTEIN"/>
    <property type="match status" value="1"/>
</dbReference>
<proteinExistence type="predicted"/>
<gene>
    <name evidence="2" type="ORF">CTI12_AA085310</name>
</gene>
<dbReference type="Gene3D" id="1.20.1280.50">
    <property type="match status" value="1"/>
</dbReference>
<dbReference type="OrthoDB" id="5319261at2759"/>
<evidence type="ECO:0000313" key="2">
    <source>
        <dbReference type="EMBL" id="PWA91953.1"/>
    </source>
</evidence>
<dbReference type="SUPFAM" id="SSF81383">
    <property type="entry name" value="F-box domain"/>
    <property type="match status" value="1"/>
</dbReference>
<keyword evidence="3" id="KW-1185">Reference proteome</keyword>
<comment type="caution">
    <text evidence="2">The sequence shown here is derived from an EMBL/GenBank/DDBJ whole genome shotgun (WGS) entry which is preliminary data.</text>
</comment>
<evidence type="ECO:0000313" key="3">
    <source>
        <dbReference type="Proteomes" id="UP000245207"/>
    </source>
</evidence>
<dbReference type="NCBIfam" id="TIGR01640">
    <property type="entry name" value="F_box_assoc_1"/>
    <property type="match status" value="1"/>
</dbReference>
<organism evidence="2 3">
    <name type="scientific">Artemisia annua</name>
    <name type="common">Sweet wormwood</name>
    <dbReference type="NCBI Taxonomy" id="35608"/>
    <lineage>
        <taxon>Eukaryota</taxon>
        <taxon>Viridiplantae</taxon>
        <taxon>Streptophyta</taxon>
        <taxon>Embryophyta</taxon>
        <taxon>Tracheophyta</taxon>
        <taxon>Spermatophyta</taxon>
        <taxon>Magnoliopsida</taxon>
        <taxon>eudicotyledons</taxon>
        <taxon>Gunneridae</taxon>
        <taxon>Pentapetalae</taxon>
        <taxon>asterids</taxon>
        <taxon>campanulids</taxon>
        <taxon>Asterales</taxon>
        <taxon>Asteraceae</taxon>
        <taxon>Asteroideae</taxon>
        <taxon>Anthemideae</taxon>
        <taxon>Artemisiinae</taxon>
        <taxon>Artemisia</taxon>
    </lineage>
</organism>
<dbReference type="Pfam" id="PF08268">
    <property type="entry name" value="FBA_3"/>
    <property type="match status" value="1"/>
</dbReference>
<dbReference type="InterPro" id="IPR017451">
    <property type="entry name" value="F-box-assoc_interact_dom"/>
</dbReference>
<protein>
    <submittedName>
        <fullName evidence="2">F-box domain-containing protein</fullName>
    </submittedName>
</protein>
<sequence>MAELPSEIILDILSRMPPESLARFRCVSKLWCEHIDRDPYIPIIPAPIIMFHQESVDPYRIRILSLCKKHKEYTDLEVNKDPLLELECPTLSNLYPAVIVQAIKLISRLLSILKGKNAGSCGLGFDASTNTFKMVCVLPKKINKKKLFTMVHVFGTKSWRKISQVPSCPITGRSIFAQGCLYWLVVIEREVHKYKVIWFDVMNEEFGSIDPPKPLIISWGRQDQLVNINGEVGYVSRDWGNEVWVRKREEWFIHCRIDINPLVHLISIRFIGCLNKEGDILMTARRIINQDTIDERIRLFVYKLQSAVWDEAVKIIDQRDNEWDKEFICI</sequence>
<dbReference type="PROSITE" id="PS50181">
    <property type="entry name" value="FBOX"/>
    <property type="match status" value="1"/>
</dbReference>
<dbReference type="Proteomes" id="UP000245207">
    <property type="component" value="Unassembled WGS sequence"/>
</dbReference>
<name>A0A2U1Q1X6_ARTAN</name>
<dbReference type="PANTHER" id="PTHR31111">
    <property type="entry name" value="BNAA05G37150D PROTEIN-RELATED"/>
    <property type="match status" value="1"/>
</dbReference>